<dbReference type="InterPro" id="IPR013783">
    <property type="entry name" value="Ig-like_fold"/>
</dbReference>
<evidence type="ECO:0000313" key="7">
    <source>
        <dbReference type="Proteomes" id="UP000035720"/>
    </source>
</evidence>
<sequence>MAGRTRWRQERRGAALLCVIASVVGMLAAFHRGIPVADLDLNDGGVWVTNVSDRLVAHLNYPSRTLDSGVRPGSGNFDVSQNGDVVVVHDNEHLSALPLDPALATLGQPLTVPKDMVLLHGGSTALIVDARGGRVWAVDAARLVGFNPASEPTVAKIPGVKAVVGLDGVAHLLTPDGKVRRISGGMGSWVVTDDKALTDFADNPSVTLTAIGDQIVAVDTVKRIVWSSSGRRTLGPGEAVVVQQPSAPSTTLALASANALLQVPLGDGEPATRPIPAAGAPTAPVVVAGCTYAAWSGSGDFVRECPGTTDDVVTTSPKLAAAKDVVFRVNRDVVVLNDTVSGDVFLADHDLTLVNNWSDISDQVKQRDKGESDTVENVTNATPGKRSERNHPPVAQPDEFGVRPGQSTTLPVLANDLDEDGDILTASVAKSPRLGRLRPVRNGGALQIDVAESMSGSGSFVYTASDGRGGEAEARVDVRVHPWAENGPPKAARASRVVLERKGEARYNILPDWSDPDGDVLTVTDAKAAAGLEVRFRPDGLITIRDLGTEPPGRREVAVTVNDGKAETEGKVAVEVKGGGNITPVANADHYRAFVGRDLVMSPLANDVDANGDTLRMVKISRPGSGASISADLVRGQVTFRATTPGTRYLDYQVTDGPSTAPGVIRVDVVKPAKDPTPFADNDLALLPAKGSVLVDVLANDDDPLGGVLVVQSVDVRPGTALAVEVVDHGLLRVAAPGGQVRRTSFTYQVSNGEASATGTVTVIPVPPKANPDPPIARDDAALVRADDIVTIAVQDNDLSPDGLALNLDPTLDVVDGADLGTFFVSEDRVRFKAGRSAGQATATYTVRDTRGNFASAQVVVSIRALDGKNAPPTPQPLTARVLAGSSVDISVPLDGIDPDGDSTQVVGLASSPAKGAAATIDGRIHYTAPQDAAGTDSFTYAVADGFGARGTAVVQVGIAPPPTVNQVPVALPDLVTARPRVDLAIPVTANDFDGDGDPITLVLTSVEPVSSQTTTVANASGDRVTLTTPDAETTLQYYYAISDGRGGQARGVLSVEVTADAPLVPPIARDDLVEPAAVLGKDRVTVPVTVNDEDPDGTAANLRVASTAPGVSVSGQDLILPVTDSRQLVVYTVTDPDKQSATAVVTIPARTAVPPTLKTEKLPVRVTAGQSVAMALSDYVRVRDGHAPRITYSRTVQAGAGWDGSDLVTNAQTITYGAAADFAGQSSVTFEVTDGSRPDDRDGLVATLTIPIEVVGRGNTPPVFHPSEITVAAGEPATVIDLRPMVTDADPGDADRLTFSLGATPPGFTVSLDGTQLRVAAPPDAEPNSAAMQRVRVTDGATDPVEATLPIRVIASTRPLMTTRDAVIEDANAGESTSVDITDYVTNPFADDGLPITLVGRPVVESGAGSVTASGTTLQITPTPGSFGQLAIGYLVADATTSVERQVRGRVLLNVRAAPEPPTAVTAESTISRTATVSWTPGQANGAPITGFTVTWEGGSKKCAVVTSCTITGLTNNQVYRFVVTATNDVGESKPSAPSNEVRPDEKPKPPGTPSVEVGDRQLSVSWAAATTEGSPVTDYVVEVSPPPSSGGEQHVGVMTSMVLTGLSNGTPYVIRVKALSGTSTEPLESEWSPASVAATPVGRPLAPLAPSVRMNDDKNLEPSATVSWNAPDGNGDDNLTYVVRNVATGQETSAGSARTLTLPLSVSERSQSFTVRASNSAGDGPSSPASDPVRAFKAPGPVSGLSAEATGVNNQARVRFTPGAANGALASELSYQWQAGSASGTLPSGGGVIDSAAFINGQNVSLTVRALAVVDGVSAYGAAAPAVVVNAFGPPGVPTVAAQGNVNDVLLSWNGSNAGNGRPITAVRIRTTDGDEQVVEVSGSRTQGSGRNLRKWIEAQVQDSQGTWGSWSGRAAANTWGDAYEETTHDYSCTYISGCRWVLVTLRQWNPGSQVYCWVGGTYGHPNWYATVTVDGNGNAGPFGGNPRLFDTAGDAIPDGRNTVECRPT</sequence>
<proteinExistence type="predicted"/>
<dbReference type="SUPFAM" id="SSF49265">
    <property type="entry name" value="Fibronectin type III"/>
    <property type="match status" value="2"/>
</dbReference>
<organism evidence="6 7">
    <name type="scientific">Nostocoides jenkinsii Ben 74</name>
    <dbReference type="NCBI Taxonomy" id="1193518"/>
    <lineage>
        <taxon>Bacteria</taxon>
        <taxon>Bacillati</taxon>
        <taxon>Actinomycetota</taxon>
        <taxon>Actinomycetes</taxon>
        <taxon>Micrococcales</taxon>
        <taxon>Intrasporangiaceae</taxon>
        <taxon>Nostocoides</taxon>
    </lineage>
</organism>
<accession>A0A077MD45</accession>
<dbReference type="InterPro" id="IPR015919">
    <property type="entry name" value="Cadherin-like_sf"/>
</dbReference>
<dbReference type="STRING" id="1193518.BN13_210011"/>
<dbReference type="Proteomes" id="UP000035720">
    <property type="component" value="Unassembled WGS sequence"/>
</dbReference>
<feature type="region of interest" description="Disordered" evidence="4">
    <location>
        <begin position="1531"/>
        <end position="1561"/>
    </location>
</feature>
<evidence type="ECO:0000256" key="4">
    <source>
        <dbReference type="SAM" id="MobiDB-lite"/>
    </source>
</evidence>
<name>A0A077MD45_9MICO</name>
<dbReference type="InterPro" id="IPR036116">
    <property type="entry name" value="FN3_sf"/>
</dbReference>
<feature type="domain" description="Fibronectin type-III" evidence="5">
    <location>
        <begin position="1551"/>
        <end position="1644"/>
    </location>
</feature>
<dbReference type="GO" id="GO:0016020">
    <property type="term" value="C:membrane"/>
    <property type="evidence" value="ECO:0007669"/>
    <property type="project" value="InterPro"/>
</dbReference>
<dbReference type="PROSITE" id="PS50853">
    <property type="entry name" value="FN3"/>
    <property type="match status" value="3"/>
</dbReference>
<gene>
    <name evidence="6" type="ORF">BN13_210011</name>
</gene>
<dbReference type="Gene3D" id="2.60.40.10">
    <property type="entry name" value="Immunoglobulins"/>
    <property type="match status" value="3"/>
</dbReference>
<keyword evidence="2" id="KW-0326">Glycosidase</keyword>
<keyword evidence="2" id="KW-0378">Hydrolase</keyword>
<evidence type="ECO:0000313" key="6">
    <source>
        <dbReference type="EMBL" id="CCI52787.1"/>
    </source>
</evidence>
<keyword evidence="3" id="KW-0119">Carbohydrate metabolism</keyword>
<keyword evidence="1" id="KW-0677">Repeat</keyword>
<keyword evidence="3" id="KW-0624">Polysaccharide degradation</keyword>
<dbReference type="GO" id="GO:0016798">
    <property type="term" value="F:hydrolase activity, acting on glycosyl bonds"/>
    <property type="evidence" value="ECO:0007669"/>
    <property type="project" value="UniProtKB-KW"/>
</dbReference>
<dbReference type="Pfam" id="PF17963">
    <property type="entry name" value="Big_9"/>
    <property type="match status" value="6"/>
</dbReference>
<dbReference type="SUPFAM" id="SSF49313">
    <property type="entry name" value="Cadherin-like"/>
    <property type="match status" value="1"/>
</dbReference>
<dbReference type="Gene3D" id="2.60.40.2810">
    <property type="match status" value="1"/>
</dbReference>
<feature type="domain" description="Fibronectin type-III" evidence="5">
    <location>
        <begin position="1648"/>
        <end position="1743"/>
    </location>
</feature>
<evidence type="ECO:0000256" key="1">
    <source>
        <dbReference type="ARBA" id="ARBA00022737"/>
    </source>
</evidence>
<dbReference type="InterPro" id="IPR050964">
    <property type="entry name" value="Striated_Muscle_Regulatory"/>
</dbReference>
<keyword evidence="7" id="KW-1185">Reference proteome</keyword>
<dbReference type="GO" id="GO:0000272">
    <property type="term" value="P:polysaccharide catabolic process"/>
    <property type="evidence" value="ECO:0007669"/>
    <property type="project" value="UniProtKB-KW"/>
</dbReference>
<dbReference type="Gene3D" id="2.60.40.60">
    <property type="entry name" value="Cadherins"/>
    <property type="match status" value="1"/>
</dbReference>
<dbReference type="SMART" id="SM00060">
    <property type="entry name" value="FN3"/>
    <property type="match status" value="4"/>
</dbReference>
<dbReference type="CDD" id="cd00063">
    <property type="entry name" value="FN3"/>
    <property type="match status" value="3"/>
</dbReference>
<dbReference type="PANTHER" id="PTHR13817:SF73">
    <property type="entry name" value="FIBRONECTIN TYPE-III DOMAIN-CONTAINING PROTEIN"/>
    <property type="match status" value="1"/>
</dbReference>
<dbReference type="Pfam" id="PF00041">
    <property type="entry name" value="fn3"/>
    <property type="match status" value="2"/>
</dbReference>
<evidence type="ECO:0000256" key="3">
    <source>
        <dbReference type="ARBA" id="ARBA00023326"/>
    </source>
</evidence>
<dbReference type="EMBL" id="CAJC01000124">
    <property type="protein sequence ID" value="CCI52787.1"/>
    <property type="molecule type" value="Genomic_DNA"/>
</dbReference>
<comment type="caution">
    <text evidence="6">The sequence shown here is derived from an EMBL/GenBank/DDBJ whole genome shotgun (WGS) entry which is preliminary data.</text>
</comment>
<dbReference type="OrthoDB" id="5241356at2"/>
<dbReference type="RefSeq" id="WP_048545014.1">
    <property type="nucleotide sequence ID" value="NZ_HF571038.1"/>
</dbReference>
<feature type="region of interest" description="Disordered" evidence="4">
    <location>
        <begin position="364"/>
        <end position="409"/>
    </location>
</feature>
<dbReference type="PANTHER" id="PTHR13817">
    <property type="entry name" value="TITIN"/>
    <property type="match status" value="1"/>
</dbReference>
<dbReference type="InterPro" id="IPR003961">
    <property type="entry name" value="FN3_dom"/>
</dbReference>
<evidence type="ECO:0000259" key="5">
    <source>
        <dbReference type="PROSITE" id="PS50853"/>
    </source>
</evidence>
<protein>
    <submittedName>
        <fullName evidence="6">Putative Fibronectin type III domain protein</fullName>
    </submittedName>
</protein>
<feature type="domain" description="Fibronectin type-III" evidence="5">
    <location>
        <begin position="1459"/>
        <end position="1548"/>
    </location>
</feature>
<dbReference type="GO" id="GO:0005509">
    <property type="term" value="F:calcium ion binding"/>
    <property type="evidence" value="ECO:0007669"/>
    <property type="project" value="InterPro"/>
</dbReference>
<evidence type="ECO:0000256" key="2">
    <source>
        <dbReference type="ARBA" id="ARBA00023295"/>
    </source>
</evidence>
<reference evidence="6 7" key="1">
    <citation type="journal article" date="2013" name="ISME J.">
        <title>A metabolic model for members of the genus Tetrasphaera involved in enhanced biological phosphorus removal.</title>
        <authorList>
            <person name="Kristiansen R."/>
            <person name="Nguyen H.T.T."/>
            <person name="Saunders A.M."/>
            <person name="Nielsen J.L."/>
            <person name="Wimmer R."/>
            <person name="Le V.Q."/>
            <person name="McIlroy S.J."/>
            <person name="Petrovski S."/>
            <person name="Seviour R.J."/>
            <person name="Calteau A."/>
            <person name="Nielsen K.L."/>
            <person name="Nielsen P.H."/>
        </authorList>
    </citation>
    <scope>NUCLEOTIDE SEQUENCE [LARGE SCALE GENOMIC DNA]</scope>
    <source>
        <strain evidence="6 7">Ben 74</strain>
    </source>
</reference>
<dbReference type="NCBIfam" id="NF012211">
    <property type="entry name" value="tand_rpt_95"/>
    <property type="match status" value="2"/>
</dbReference>
<dbReference type="CDD" id="cd11304">
    <property type="entry name" value="Cadherin_repeat"/>
    <property type="match status" value="1"/>
</dbReference>
<feature type="region of interest" description="Disordered" evidence="4">
    <location>
        <begin position="1715"/>
        <end position="1743"/>
    </location>
</feature>